<reference evidence="9 10" key="1">
    <citation type="submission" date="2019-02" db="EMBL/GenBank/DDBJ databases">
        <title>Deep-cultivation of Planctomycetes and their phenomic and genomic characterization uncovers novel biology.</title>
        <authorList>
            <person name="Wiegand S."/>
            <person name="Jogler M."/>
            <person name="Boedeker C."/>
            <person name="Pinto D."/>
            <person name="Vollmers J."/>
            <person name="Rivas-Marin E."/>
            <person name="Kohn T."/>
            <person name="Peeters S.H."/>
            <person name="Heuer A."/>
            <person name="Rast P."/>
            <person name="Oberbeckmann S."/>
            <person name="Bunk B."/>
            <person name="Jeske O."/>
            <person name="Meyerdierks A."/>
            <person name="Storesund J.E."/>
            <person name="Kallscheuer N."/>
            <person name="Luecker S."/>
            <person name="Lage O.M."/>
            <person name="Pohl T."/>
            <person name="Merkel B.J."/>
            <person name="Hornburger P."/>
            <person name="Mueller R.-W."/>
            <person name="Bruemmer F."/>
            <person name="Labrenz M."/>
            <person name="Spormann A.M."/>
            <person name="Op den Camp H."/>
            <person name="Overmann J."/>
            <person name="Amann R."/>
            <person name="Jetten M.S.M."/>
            <person name="Mascher T."/>
            <person name="Medema M.H."/>
            <person name="Devos D.P."/>
            <person name="Kaster A.-K."/>
            <person name="Ovreas L."/>
            <person name="Rohde M."/>
            <person name="Galperin M.Y."/>
            <person name="Jogler C."/>
        </authorList>
    </citation>
    <scope>NUCLEOTIDE SEQUENCE [LARGE SCALE GENOMIC DNA]</scope>
    <source>
        <strain evidence="9 10">Pla85_3_4</strain>
    </source>
</reference>
<dbReference type="PANTHER" id="PTHR34982">
    <property type="entry name" value="YOP PROTEINS TRANSLOCATION PROTEIN L"/>
    <property type="match status" value="1"/>
</dbReference>
<dbReference type="EMBL" id="CP036433">
    <property type="protein sequence ID" value="QDU94586.1"/>
    <property type="molecule type" value="Genomic_DNA"/>
</dbReference>
<evidence type="ECO:0000256" key="3">
    <source>
        <dbReference type="ARBA" id="ARBA00016507"/>
    </source>
</evidence>
<dbReference type="AlphaFoldDB" id="A0A518DRX6"/>
<comment type="function">
    <text evidence="1">Needed for flagellar regrowth and assembly.</text>
</comment>
<dbReference type="Proteomes" id="UP000317648">
    <property type="component" value="Chromosome"/>
</dbReference>
<sequence>MAGIIKSGDPAGRTLGASSAAFNFSDLRDQAGNYLQTVQEKAQKIVADAQAQGAEIQRNAAISGKAAAEKAAKKLAQDSAAAQVREQLQTLLPALNKLMSEVDQARLDWRGRWQENVVDLAVAIAERVIRRELAAQPQITLDLVQEALELASGVGKVRIRLHPQDHQALGAEVQSLAAAFQKISSAEVVADPKIERGGCVLQTDFGEIDQQIPTQLARLKQELVD</sequence>
<dbReference type="GO" id="GO:0044781">
    <property type="term" value="P:bacterial-type flagellum organization"/>
    <property type="evidence" value="ECO:0007669"/>
    <property type="project" value="UniProtKB-KW"/>
</dbReference>
<dbReference type="GO" id="GO:0015031">
    <property type="term" value="P:protein transport"/>
    <property type="evidence" value="ECO:0007669"/>
    <property type="project" value="UniProtKB-KW"/>
</dbReference>
<keyword evidence="10" id="KW-1185">Reference proteome</keyword>
<name>A0A518DRX6_9BACT</name>
<evidence type="ECO:0000256" key="4">
    <source>
        <dbReference type="ARBA" id="ARBA00022448"/>
    </source>
</evidence>
<dbReference type="Pfam" id="PF02108">
    <property type="entry name" value="FliH"/>
    <property type="match status" value="1"/>
</dbReference>
<dbReference type="GO" id="GO:0005829">
    <property type="term" value="C:cytosol"/>
    <property type="evidence" value="ECO:0007669"/>
    <property type="project" value="TreeGrafter"/>
</dbReference>
<keyword evidence="4" id="KW-0813">Transport</keyword>
<dbReference type="OrthoDB" id="9152601at2"/>
<protein>
    <recommendedName>
        <fullName evidence="3">Flagellar assembly protein FliH</fullName>
    </recommendedName>
</protein>
<keyword evidence="6" id="KW-0653">Protein transport</keyword>
<evidence type="ECO:0000256" key="5">
    <source>
        <dbReference type="ARBA" id="ARBA00022795"/>
    </source>
</evidence>
<dbReference type="KEGG" id="lcre:Pla8534_23790"/>
<organism evidence="9 10">
    <name type="scientific">Lignipirellula cremea</name>
    <dbReference type="NCBI Taxonomy" id="2528010"/>
    <lineage>
        <taxon>Bacteria</taxon>
        <taxon>Pseudomonadati</taxon>
        <taxon>Planctomycetota</taxon>
        <taxon>Planctomycetia</taxon>
        <taxon>Pirellulales</taxon>
        <taxon>Pirellulaceae</taxon>
        <taxon>Lignipirellula</taxon>
    </lineage>
</organism>
<dbReference type="InterPro" id="IPR051472">
    <property type="entry name" value="T3SS_Stator/FliH"/>
</dbReference>
<comment type="similarity">
    <text evidence="2">Belongs to the FliH family.</text>
</comment>
<proteinExistence type="inferred from homology"/>
<dbReference type="RefSeq" id="WP_145053122.1">
    <property type="nucleotide sequence ID" value="NZ_CP036433.1"/>
</dbReference>
<dbReference type="InterPro" id="IPR018035">
    <property type="entry name" value="Flagellar_FliH/T3SS_HrpE"/>
</dbReference>
<dbReference type="PANTHER" id="PTHR34982:SF1">
    <property type="entry name" value="FLAGELLAR ASSEMBLY PROTEIN FLIH"/>
    <property type="match status" value="1"/>
</dbReference>
<keyword evidence="7" id="KW-1006">Bacterial flagellum protein export</keyword>
<evidence type="ECO:0000256" key="2">
    <source>
        <dbReference type="ARBA" id="ARBA00006602"/>
    </source>
</evidence>
<gene>
    <name evidence="9" type="primary">yscL</name>
    <name evidence="9" type="ORF">Pla8534_23790</name>
</gene>
<evidence type="ECO:0000313" key="9">
    <source>
        <dbReference type="EMBL" id="QDU94586.1"/>
    </source>
</evidence>
<evidence type="ECO:0000256" key="6">
    <source>
        <dbReference type="ARBA" id="ARBA00022927"/>
    </source>
</evidence>
<evidence type="ECO:0000256" key="1">
    <source>
        <dbReference type="ARBA" id="ARBA00003041"/>
    </source>
</evidence>
<evidence type="ECO:0000313" key="10">
    <source>
        <dbReference type="Proteomes" id="UP000317648"/>
    </source>
</evidence>
<evidence type="ECO:0000256" key="7">
    <source>
        <dbReference type="ARBA" id="ARBA00023225"/>
    </source>
</evidence>
<feature type="domain" description="Flagellar assembly protein FliH/Type III secretion system HrpE" evidence="8">
    <location>
        <begin position="86"/>
        <end position="218"/>
    </location>
</feature>
<keyword evidence="5" id="KW-1005">Bacterial flagellum biogenesis</keyword>
<accession>A0A518DRX6</accession>
<evidence type="ECO:0000259" key="8">
    <source>
        <dbReference type="Pfam" id="PF02108"/>
    </source>
</evidence>